<protein>
    <submittedName>
        <fullName evidence="2">ATP-binding protein</fullName>
    </submittedName>
</protein>
<dbReference type="GO" id="GO:0005524">
    <property type="term" value="F:ATP binding"/>
    <property type="evidence" value="ECO:0007669"/>
    <property type="project" value="UniProtKB-KW"/>
</dbReference>
<dbReference type="EMBL" id="JAPDOD010000046">
    <property type="protein sequence ID" value="MDA0165405.1"/>
    <property type="molecule type" value="Genomic_DNA"/>
</dbReference>
<keyword evidence="2" id="KW-0067">ATP-binding</keyword>
<accession>A0A9X3S370</accession>
<gene>
    <name evidence="2" type="ORF">OM076_34365</name>
</gene>
<dbReference type="InterPro" id="IPR052752">
    <property type="entry name" value="NACHT-WD_repeat"/>
</dbReference>
<dbReference type="InterPro" id="IPR041664">
    <property type="entry name" value="AAA_16"/>
</dbReference>
<dbReference type="Gene3D" id="3.40.50.300">
    <property type="entry name" value="P-loop containing nucleotide triphosphate hydrolases"/>
    <property type="match status" value="1"/>
</dbReference>
<dbReference type="RefSeq" id="WP_270044663.1">
    <property type="nucleotide sequence ID" value="NZ_JAPDOD010000046.1"/>
</dbReference>
<dbReference type="PANTHER" id="PTHR19871:SF40">
    <property type="entry name" value="TETRATRICOPEPTIDE REPEAT PROTEIN 41-RELATED"/>
    <property type="match status" value="1"/>
</dbReference>
<evidence type="ECO:0000313" key="3">
    <source>
        <dbReference type="Proteomes" id="UP001149140"/>
    </source>
</evidence>
<sequence length="440" mass="48228">MDQNDETGRVVRGWLNGDPEGRRLLDRLEDTPQAEVPLLRTWMERNQGSAPPVVQQQITGGHIDKLVIVAQAENVNLGQHADRIAADPYRPRLAPLLRRHEFVAGREKEMGLVRDVIQTRSRPYVFVTGMSGYGKTALLVELVRQFEASNGAGPTVVSTFISRVFGLADETFGLGNLCQQLAAAHDDRRALVSGSADLRARYLGLLAKQPPAGRRLVIVIDGLDEADGWIAPDLFPPDLPEQVVVVFSAREAAEHDWVQELQLPAEAVSQVSLTRFGRAEIREIVAAAGGADAAWASEPPALDAITTVSEGDPFYVRHLVDDIRERRILSVEALRKKPTGLKAYFDEWWKDVVTVVGVPGVADLLGYLLVARGPLTRDDLTDISEDDALAWDSVDTALDGVRRLLIGDADDGYTLCHSRFATYSRTIASTQRRDGSTATA</sequence>
<comment type="caution">
    <text evidence="2">The sequence shown here is derived from an EMBL/GenBank/DDBJ whole genome shotgun (WGS) entry which is preliminary data.</text>
</comment>
<dbReference type="InterPro" id="IPR027417">
    <property type="entry name" value="P-loop_NTPase"/>
</dbReference>
<feature type="domain" description="Orc1-like AAA ATPase" evidence="1">
    <location>
        <begin position="104"/>
        <end position="227"/>
    </location>
</feature>
<keyword evidence="3" id="KW-1185">Reference proteome</keyword>
<reference evidence="2" key="1">
    <citation type="submission" date="2022-10" db="EMBL/GenBank/DDBJ databases">
        <title>The WGS of Solirubrobacter ginsenosidimutans DSM 21036.</title>
        <authorList>
            <person name="Jiang Z."/>
        </authorList>
    </citation>
    <scope>NUCLEOTIDE SEQUENCE</scope>
    <source>
        <strain evidence="2">DSM 21036</strain>
    </source>
</reference>
<evidence type="ECO:0000259" key="1">
    <source>
        <dbReference type="Pfam" id="PF13191"/>
    </source>
</evidence>
<dbReference type="AlphaFoldDB" id="A0A9X3S370"/>
<keyword evidence="2" id="KW-0547">Nucleotide-binding</keyword>
<name>A0A9X3S370_9ACTN</name>
<dbReference type="Pfam" id="PF13191">
    <property type="entry name" value="AAA_16"/>
    <property type="match status" value="1"/>
</dbReference>
<dbReference type="PANTHER" id="PTHR19871">
    <property type="entry name" value="BETA TRANSDUCIN-RELATED PROTEIN"/>
    <property type="match status" value="1"/>
</dbReference>
<proteinExistence type="predicted"/>
<evidence type="ECO:0000313" key="2">
    <source>
        <dbReference type="EMBL" id="MDA0165405.1"/>
    </source>
</evidence>
<organism evidence="2 3">
    <name type="scientific">Solirubrobacter ginsenosidimutans</name>
    <dbReference type="NCBI Taxonomy" id="490573"/>
    <lineage>
        <taxon>Bacteria</taxon>
        <taxon>Bacillati</taxon>
        <taxon>Actinomycetota</taxon>
        <taxon>Thermoleophilia</taxon>
        <taxon>Solirubrobacterales</taxon>
        <taxon>Solirubrobacteraceae</taxon>
        <taxon>Solirubrobacter</taxon>
    </lineage>
</organism>
<dbReference type="SUPFAM" id="SSF52540">
    <property type="entry name" value="P-loop containing nucleoside triphosphate hydrolases"/>
    <property type="match status" value="1"/>
</dbReference>
<dbReference type="Proteomes" id="UP001149140">
    <property type="component" value="Unassembled WGS sequence"/>
</dbReference>